<accession>B7FSJ6</accession>
<feature type="non-terminal residue" evidence="3">
    <location>
        <position position="879"/>
    </location>
</feature>
<feature type="compositionally biased region" description="Basic and acidic residues" evidence="1">
    <location>
        <begin position="316"/>
        <end position="326"/>
    </location>
</feature>
<dbReference type="PANTHER" id="PTHR12820">
    <property type="entry name" value="VACUOLAR SORTING PROTEIN 53"/>
    <property type="match status" value="1"/>
</dbReference>
<reference evidence="4" key="2">
    <citation type="submission" date="2008-08" db="EMBL/GenBank/DDBJ databases">
        <authorList>
            <consortium name="Diatom Consortium"/>
            <person name="Grigoriev I."/>
            <person name="Grimwood J."/>
            <person name="Kuo A."/>
            <person name="Otillar R.P."/>
            <person name="Salamov A."/>
            <person name="Detter J.C."/>
            <person name="Lindquist E."/>
            <person name="Shapiro H."/>
            <person name="Lucas S."/>
            <person name="Glavina del Rio T."/>
            <person name="Pitluck S."/>
            <person name="Rokhsar D."/>
            <person name="Bowler C."/>
        </authorList>
    </citation>
    <scope>GENOME REANNOTATION</scope>
    <source>
        <strain evidence="4">CCAP 1055/1</strain>
    </source>
</reference>
<dbReference type="InterPro" id="IPR039766">
    <property type="entry name" value="Vps53"/>
</dbReference>
<dbReference type="GO" id="GO:0042147">
    <property type="term" value="P:retrograde transport, endosome to Golgi"/>
    <property type="evidence" value="ECO:0007669"/>
    <property type="project" value="InterPro"/>
</dbReference>
<name>B7FSJ6_PHATC</name>
<proteinExistence type="predicted"/>
<feature type="region of interest" description="Disordered" evidence="1">
    <location>
        <begin position="1"/>
        <end position="28"/>
    </location>
</feature>
<dbReference type="Proteomes" id="UP000000759">
    <property type="component" value="Chromosome 2"/>
</dbReference>
<dbReference type="EMBL" id="CM000606">
    <property type="protein sequence ID" value="EEC50808.1"/>
    <property type="molecule type" value="Genomic_DNA"/>
</dbReference>
<organism evidence="3 4">
    <name type="scientific">Phaeodactylum tricornutum (strain CCAP 1055/1)</name>
    <dbReference type="NCBI Taxonomy" id="556484"/>
    <lineage>
        <taxon>Eukaryota</taxon>
        <taxon>Sar</taxon>
        <taxon>Stramenopiles</taxon>
        <taxon>Ochrophyta</taxon>
        <taxon>Bacillariophyta</taxon>
        <taxon>Bacillariophyceae</taxon>
        <taxon>Bacillariophycidae</taxon>
        <taxon>Naviculales</taxon>
        <taxon>Phaeodactylaceae</taxon>
        <taxon>Phaeodactylum</taxon>
    </lineage>
</organism>
<evidence type="ECO:0000259" key="2">
    <source>
        <dbReference type="Pfam" id="PF04100"/>
    </source>
</evidence>
<dbReference type="GeneID" id="7197569"/>
<dbReference type="InterPro" id="IPR007234">
    <property type="entry name" value="Vps53_N"/>
</dbReference>
<keyword evidence="4" id="KW-1185">Reference proteome</keyword>
<gene>
    <name evidence="3" type="ORF">PHATRDRAFT_32759</name>
</gene>
<feature type="domain" description="Vps53 N-terminal" evidence="2">
    <location>
        <begin position="344"/>
        <end position="497"/>
    </location>
</feature>
<reference evidence="3 4" key="1">
    <citation type="journal article" date="2008" name="Nature">
        <title>The Phaeodactylum genome reveals the evolutionary history of diatom genomes.</title>
        <authorList>
            <person name="Bowler C."/>
            <person name="Allen A.E."/>
            <person name="Badger J.H."/>
            <person name="Grimwood J."/>
            <person name="Jabbari K."/>
            <person name="Kuo A."/>
            <person name="Maheswari U."/>
            <person name="Martens C."/>
            <person name="Maumus F."/>
            <person name="Otillar R.P."/>
            <person name="Rayko E."/>
            <person name="Salamov A."/>
            <person name="Vandepoele K."/>
            <person name="Beszteri B."/>
            <person name="Gruber A."/>
            <person name="Heijde M."/>
            <person name="Katinka M."/>
            <person name="Mock T."/>
            <person name="Valentin K."/>
            <person name="Verret F."/>
            <person name="Berges J.A."/>
            <person name="Brownlee C."/>
            <person name="Cadoret J.P."/>
            <person name="Chiovitti A."/>
            <person name="Choi C.J."/>
            <person name="Coesel S."/>
            <person name="De Martino A."/>
            <person name="Detter J.C."/>
            <person name="Durkin C."/>
            <person name="Falciatore A."/>
            <person name="Fournet J."/>
            <person name="Haruta M."/>
            <person name="Huysman M.J."/>
            <person name="Jenkins B.D."/>
            <person name="Jiroutova K."/>
            <person name="Jorgensen R.E."/>
            <person name="Joubert Y."/>
            <person name="Kaplan A."/>
            <person name="Kroger N."/>
            <person name="Kroth P.G."/>
            <person name="La Roche J."/>
            <person name="Lindquist E."/>
            <person name="Lommer M."/>
            <person name="Martin-Jezequel V."/>
            <person name="Lopez P.J."/>
            <person name="Lucas S."/>
            <person name="Mangogna M."/>
            <person name="McGinnis K."/>
            <person name="Medlin L.K."/>
            <person name="Montsant A."/>
            <person name="Oudot-Le Secq M.P."/>
            <person name="Napoli C."/>
            <person name="Obornik M."/>
            <person name="Parker M.S."/>
            <person name="Petit J.L."/>
            <person name="Porcel B.M."/>
            <person name="Poulsen N."/>
            <person name="Robison M."/>
            <person name="Rychlewski L."/>
            <person name="Rynearson T.A."/>
            <person name="Schmutz J."/>
            <person name="Shapiro H."/>
            <person name="Siaut M."/>
            <person name="Stanley M."/>
            <person name="Sussman M.R."/>
            <person name="Taylor A.R."/>
            <person name="Vardi A."/>
            <person name="von Dassow P."/>
            <person name="Vyverman W."/>
            <person name="Willis A."/>
            <person name="Wyrwicz L.S."/>
            <person name="Rokhsar D.S."/>
            <person name="Weissenbach J."/>
            <person name="Armbrust E.V."/>
            <person name="Green B.R."/>
            <person name="Van de Peer Y."/>
            <person name="Grigoriev I.V."/>
        </authorList>
    </citation>
    <scope>NUCLEOTIDE SEQUENCE [LARGE SCALE GENOMIC DNA]</scope>
    <source>
        <strain evidence="3 4">CCAP 1055/1</strain>
    </source>
</reference>
<dbReference type="eggNOG" id="KOG2180">
    <property type="taxonomic scope" value="Eukaryota"/>
</dbReference>
<sequence>MASEPPLSPPKEANDATLSGAPPMANLAMDPESLLNTLDQRLSTMGSGQKTSKFDPIAFLNQHYATEASLVQQLPDLQHAVSERREALDERIAIALQRQSETAESTRRHIQEAQVSVVELHQRVLRVKEKASQSERAVLEITKDMKRLDCAKRHLQRTITTLKRLHMLVHAVEQLRNTAVQIPFPDYPVAAHLVDATHLLLQHFDGYISKVEPMRLLSEKVVDLQSTLRVGLVRGFRVAAFGPTKAIEMERAASPHRNGSNEMLPEIRDDVMPPTVMKGGVQLLDALGTEVRVQFIHEFCQDHLAEYLQTFAPASREEKIPSDPPKRVSSFKVASTPESRPSEAESNAGLDHVEKRFIWFRQILQDVDAKFPDVFPSDWNLQASMARVFLQLTRDHIMALLDGPRKDPDASNATILLKALQKTIVFEKEITKWLQQKRGTVFKSEQLEAEVKGTDENCEPIDPLIGIASAAYENYMAPYIELESQSMDEHLVEALEDRKVDTRGERPVFISSTNMFVYIKGSITRCTALTKGKAFFLLYQAFRDSLRKYAQILDGKLPSPMTGTSGNLVGAISIPASFGGSTSKQESSPAASYRLPSGEEVTVCHVISTCEYSADTVEALEDLIRDTVDEPYKSKIDMMSDQETFHDITAKAIRVLVSGLTNRTESALKLLAATNWAIYDSVGEESTYVRSMHEEIEPVILTLYPLPKAASNLLLQKLLRQICCLILYQLLRYCDPSEEDQRAWHSAAAIGRLQFEDALFKVTCPRKTSGGSTIAPAMYTKMVQKHFGRIETLLKLVGTPIDLLIENFRVQWASGSALELQIVMSLKGMKRNEQAAHLEKFGLDPVNAMKGAAAGITGATIVSERVQALQDQGSTVASK</sequence>
<dbReference type="KEGG" id="pti:PHATRDRAFT_32759"/>
<dbReference type="GO" id="GO:0000938">
    <property type="term" value="C:GARP complex"/>
    <property type="evidence" value="ECO:0007669"/>
    <property type="project" value="InterPro"/>
</dbReference>
<feature type="domain" description="Vps53 N-terminal" evidence="2">
    <location>
        <begin position="53"/>
        <end position="312"/>
    </location>
</feature>
<dbReference type="STRING" id="556484.B7FSJ6"/>
<dbReference type="Pfam" id="PF04100">
    <property type="entry name" value="Vps53_N"/>
    <property type="match status" value="2"/>
</dbReference>
<dbReference type="PaxDb" id="2850-Phatr32759"/>
<evidence type="ECO:0000313" key="3">
    <source>
        <dbReference type="EMBL" id="EEC50808.1"/>
    </source>
</evidence>
<dbReference type="PANTHER" id="PTHR12820:SF0">
    <property type="entry name" value="VACUOLAR PROTEIN SORTING-ASSOCIATED PROTEIN 53 HOMOLOG"/>
    <property type="match status" value="1"/>
</dbReference>
<protein>
    <recommendedName>
        <fullName evidence="2">Vps53 N-terminal domain-containing protein</fullName>
    </recommendedName>
</protein>
<dbReference type="RefSeq" id="XP_002177994.1">
    <property type="nucleotide sequence ID" value="XM_002177958.1"/>
</dbReference>
<dbReference type="OrthoDB" id="10261632at2759"/>
<dbReference type="GO" id="GO:0005829">
    <property type="term" value="C:cytosol"/>
    <property type="evidence" value="ECO:0007669"/>
    <property type="project" value="GOC"/>
</dbReference>
<dbReference type="InParanoid" id="B7FSJ6"/>
<feature type="region of interest" description="Disordered" evidence="1">
    <location>
        <begin position="316"/>
        <end position="347"/>
    </location>
</feature>
<dbReference type="AlphaFoldDB" id="B7FSJ6"/>
<evidence type="ECO:0000313" key="4">
    <source>
        <dbReference type="Proteomes" id="UP000000759"/>
    </source>
</evidence>
<evidence type="ECO:0000256" key="1">
    <source>
        <dbReference type="SAM" id="MobiDB-lite"/>
    </source>
</evidence>